<name>A0A227KRE3_9BURK</name>
<protein>
    <recommendedName>
        <fullName evidence="3">Glycosyltransferase family 1 protein</fullName>
    </recommendedName>
</protein>
<dbReference type="AlphaFoldDB" id="A0A227KRE3"/>
<comment type="caution">
    <text evidence="1">The sequence shown here is derived from an EMBL/GenBank/DDBJ whole genome shotgun (WGS) entry which is preliminary data.</text>
</comment>
<evidence type="ECO:0000313" key="1">
    <source>
        <dbReference type="EMBL" id="OXE51081.1"/>
    </source>
</evidence>
<sequence>MSIFKVTRYGFFGKVLTGQILTIHIFSLVRTFNREEFYLFGRKIFVRPLPLAFSQASMINSVFSRQNRETLRQQSKTKTSMPPESLTPDLNEYKSFLKRKVILLMTDHLASVGGAETRIVRTADLLSELNFVPMILCQHNAHTASQKFPNLILDYRDPHLGTVIGKWIDEGLIHGIEFHVKNPRVLYDLPLFDWKDKIMLGAQIHNLFALTKELKQQFEYCHYIVSSQLAFVPKTKVIRNWIDASKSNSFWSYKNQKKALLISRLSKDKRIHISRFVDFCRRHGLDFHIASDWPRLPWQRRFLSSLELNDAEFIGPVSSNSYLRHSAGQYLFIAGIGQVPLEAASLGIPTAVMSSKSEKEFQDPLVFLEKDNLPLLEQWNFVINQCPIHTLTPNAQRFMQNQTTGAIREEFFLEDELKNLRTPNDLIEVYERCYMKPS</sequence>
<dbReference type="SUPFAM" id="SSF53756">
    <property type="entry name" value="UDP-Glycosyltransferase/glycogen phosphorylase"/>
    <property type="match status" value="1"/>
</dbReference>
<keyword evidence="2" id="KW-1185">Reference proteome</keyword>
<dbReference type="RefSeq" id="WP_066591137.1">
    <property type="nucleotide sequence ID" value="NZ_CANAQH010000029.1"/>
</dbReference>
<evidence type="ECO:0000313" key="2">
    <source>
        <dbReference type="Proteomes" id="UP000214610"/>
    </source>
</evidence>
<reference evidence="2" key="1">
    <citation type="submission" date="2017-05" db="EMBL/GenBank/DDBJ databases">
        <title>Improved OligoMM genomes.</title>
        <authorList>
            <person name="Garzetti D."/>
        </authorList>
    </citation>
    <scope>NUCLEOTIDE SEQUENCE [LARGE SCALE GENOMIC DNA]</scope>
    <source>
        <strain evidence="2">YL45</strain>
    </source>
</reference>
<proteinExistence type="predicted"/>
<dbReference type="Proteomes" id="UP000214610">
    <property type="component" value="Unassembled WGS sequence"/>
</dbReference>
<accession>A0A227KRE3</accession>
<organism evidence="1 2">
    <name type="scientific">Turicimonas muris</name>
    <dbReference type="NCBI Taxonomy" id="1796652"/>
    <lineage>
        <taxon>Bacteria</taxon>
        <taxon>Pseudomonadati</taxon>
        <taxon>Pseudomonadota</taxon>
        <taxon>Betaproteobacteria</taxon>
        <taxon>Burkholderiales</taxon>
        <taxon>Sutterellaceae</taxon>
        <taxon>Turicimonas</taxon>
    </lineage>
</organism>
<gene>
    <name evidence="1" type="ORF">ADH67_01940</name>
</gene>
<dbReference type="GeneID" id="78363282"/>
<dbReference type="EMBL" id="NHMP01000001">
    <property type="protein sequence ID" value="OXE51081.1"/>
    <property type="molecule type" value="Genomic_DNA"/>
</dbReference>
<evidence type="ECO:0008006" key="3">
    <source>
        <dbReference type="Google" id="ProtNLM"/>
    </source>
</evidence>